<accession>A0A1E7YSP9</accession>
<organism evidence="3 4">
    <name type="scientific">Acidithiobacillus caldus</name>
    <dbReference type="NCBI Taxonomy" id="33059"/>
    <lineage>
        <taxon>Bacteria</taxon>
        <taxon>Pseudomonadati</taxon>
        <taxon>Pseudomonadota</taxon>
        <taxon>Acidithiobacillia</taxon>
        <taxon>Acidithiobacillales</taxon>
        <taxon>Acidithiobacillaceae</taxon>
        <taxon>Acidithiobacillus</taxon>
    </lineage>
</organism>
<feature type="compositionally biased region" description="Basic and acidic residues" evidence="1">
    <location>
        <begin position="83"/>
        <end position="109"/>
    </location>
</feature>
<evidence type="ECO:0000259" key="2">
    <source>
        <dbReference type="Pfam" id="PF12728"/>
    </source>
</evidence>
<evidence type="ECO:0000313" key="3">
    <source>
        <dbReference type="EMBL" id="OFC48896.1"/>
    </source>
</evidence>
<dbReference type="EMBL" id="LZYH01000880">
    <property type="protein sequence ID" value="OFC48896.1"/>
    <property type="molecule type" value="Genomic_DNA"/>
</dbReference>
<evidence type="ECO:0000256" key="1">
    <source>
        <dbReference type="SAM" id="MobiDB-lite"/>
    </source>
</evidence>
<comment type="caution">
    <text evidence="3">The sequence shown here is derived from an EMBL/GenBank/DDBJ whole genome shotgun (WGS) entry which is preliminary data.</text>
</comment>
<dbReference type="Pfam" id="PF12728">
    <property type="entry name" value="HTH_17"/>
    <property type="match status" value="1"/>
</dbReference>
<protein>
    <recommendedName>
        <fullName evidence="2">Helix-turn-helix domain-containing protein</fullName>
    </recommendedName>
</protein>
<proteinExistence type="predicted"/>
<name>A0A1E7YSP9_9PROT</name>
<dbReference type="AlphaFoldDB" id="A0A1E7YSP9"/>
<dbReference type="Proteomes" id="UP000175707">
    <property type="component" value="Unassembled WGS sequence"/>
</dbReference>
<evidence type="ECO:0000313" key="4">
    <source>
        <dbReference type="Proteomes" id="UP000175707"/>
    </source>
</evidence>
<dbReference type="InterPro" id="IPR041657">
    <property type="entry name" value="HTH_17"/>
</dbReference>
<reference evidence="3 4" key="1">
    <citation type="submission" date="2016-06" db="EMBL/GenBank/DDBJ databases">
        <title>Gene turnover analysis identifies the evolutionary adaptation of the extremophile Acidithiobacillus caldus.</title>
        <authorList>
            <person name="Zhang X."/>
        </authorList>
    </citation>
    <scope>NUCLEOTIDE SEQUENCE [LARGE SCALE GENOMIC DNA]</scope>
    <source>
        <strain evidence="3 4">S1</strain>
    </source>
</reference>
<gene>
    <name evidence="3" type="ORF">BAE30_13300</name>
</gene>
<sequence length="124" mass="13968">MSTERMVERLTQELTKAYGLTLTERQIASYLQVSLRTVHRLIKSDLFPFIYTGRPDGQKSKGIRVRAADFAVFLAAHLQQPARDKLPSVEDRHYAEKTPKLGKRPDTLGRVKRRGASEGSSKAA</sequence>
<feature type="region of interest" description="Disordered" evidence="1">
    <location>
        <begin position="83"/>
        <end position="124"/>
    </location>
</feature>
<feature type="domain" description="Helix-turn-helix" evidence="2">
    <location>
        <begin position="22"/>
        <end position="76"/>
    </location>
</feature>